<evidence type="ECO:0000259" key="4">
    <source>
        <dbReference type="PROSITE" id="PS51332"/>
    </source>
</evidence>
<protein>
    <submittedName>
        <fullName evidence="6">Cobalamin-binding protein</fullName>
    </submittedName>
</protein>
<dbReference type="Pfam" id="PF02310">
    <property type="entry name" value="B12-binding"/>
    <property type="match status" value="1"/>
</dbReference>
<sequence>MATKEEVISKFKEAIVNGDEEAAVKWAKESISIGLDAYEMITKYGGEAMEIVSKMYEEKKIFVPEVLLAANALTSAIEVLKPYMKVETTKVPAKVVLGVVEGDIHDIGKNLVKIMLSAAGFEVIDLGRDVPLQKFIDTVKEVKADVLGMSALMSTTMPGMKKVIDMLKEAGIRDKIVVVVGGGPVTPEWAQSIGADARPRDASAAVGAVKELVEKLKQKRGESW</sequence>
<comment type="caution">
    <text evidence="6">The sequence shown here is derived from an EMBL/GenBank/DDBJ whole genome shotgun (WGS) entry which is preliminary data.</text>
</comment>
<dbReference type="Gene3D" id="3.40.50.280">
    <property type="entry name" value="Cobalamin-binding domain"/>
    <property type="match status" value="1"/>
</dbReference>
<reference evidence="6 8" key="2">
    <citation type="journal article" date="2019" name="Nat. Microbiol.">
        <title>Wide diversity of methane and short-chain alkane metabolisms in uncultured archaea.</title>
        <authorList>
            <person name="Borrel G."/>
            <person name="Adam P.S."/>
            <person name="McKay L.J."/>
            <person name="Chen L.X."/>
            <person name="Sierra-Garcia I.N."/>
            <person name="Sieber C.M."/>
            <person name="Letourneur Q."/>
            <person name="Ghozlane A."/>
            <person name="Andersen G.L."/>
            <person name="Li W.J."/>
            <person name="Hallam S.J."/>
            <person name="Muyzer G."/>
            <person name="de Oliveira V.M."/>
            <person name="Inskeep W.P."/>
            <person name="Banfield J.F."/>
            <person name="Gribaldo S."/>
        </authorList>
    </citation>
    <scope>NUCLEOTIDE SEQUENCE [LARGE SCALE GENOMIC DNA]</scope>
    <source>
        <strain evidence="6">Verst-YHS</strain>
    </source>
</reference>
<comment type="similarity">
    <text evidence="1">Belongs to the methylamine corrinoid protein family.</text>
</comment>
<dbReference type="GO" id="GO:0031419">
    <property type="term" value="F:cobalamin binding"/>
    <property type="evidence" value="ECO:0007669"/>
    <property type="project" value="InterPro"/>
</dbReference>
<name>A0A520KGU8_9CREN</name>
<dbReference type="CDD" id="cd02070">
    <property type="entry name" value="corrinoid_protein_B12-BD"/>
    <property type="match status" value="1"/>
</dbReference>
<evidence type="ECO:0000313" key="7">
    <source>
        <dbReference type="EMBL" id="TDA37723.1"/>
    </source>
</evidence>
<dbReference type="EMBL" id="QNVI01000065">
    <property type="protein sequence ID" value="TDA37723.1"/>
    <property type="molecule type" value="Genomic_DNA"/>
</dbReference>
<keyword evidence="2" id="KW-0479">Metal-binding</keyword>
<feature type="domain" description="B12-binding N-terminal" evidence="5">
    <location>
        <begin position="1"/>
        <end position="92"/>
    </location>
</feature>
<dbReference type="Gene3D" id="1.10.1240.10">
    <property type="entry name" value="Methionine synthase domain"/>
    <property type="match status" value="1"/>
</dbReference>
<keyword evidence="3" id="KW-0170">Cobalt</keyword>
<dbReference type="GO" id="GO:0046872">
    <property type="term" value="F:metal ion binding"/>
    <property type="evidence" value="ECO:0007669"/>
    <property type="project" value="UniProtKB-KW"/>
</dbReference>
<dbReference type="SUPFAM" id="SSF52242">
    <property type="entry name" value="Cobalamin (vitamin B12)-binding domain"/>
    <property type="match status" value="1"/>
</dbReference>
<accession>A0A520KGU8</accession>
<proteinExistence type="inferred from homology"/>
<dbReference type="InterPro" id="IPR006158">
    <property type="entry name" value="Cobalamin-bd"/>
</dbReference>
<dbReference type="PROSITE" id="PS51337">
    <property type="entry name" value="B12_BINDING_NTER"/>
    <property type="match status" value="1"/>
</dbReference>
<dbReference type="SUPFAM" id="SSF47644">
    <property type="entry name" value="Methionine synthase domain"/>
    <property type="match status" value="1"/>
</dbReference>
<dbReference type="Proteomes" id="UP000317265">
    <property type="component" value="Unassembled WGS sequence"/>
</dbReference>
<dbReference type="InterPro" id="IPR003759">
    <property type="entry name" value="Cbl-bd_cap"/>
</dbReference>
<dbReference type="GO" id="GO:0050667">
    <property type="term" value="P:homocysteine metabolic process"/>
    <property type="evidence" value="ECO:0007669"/>
    <property type="project" value="TreeGrafter"/>
</dbReference>
<evidence type="ECO:0000313" key="8">
    <source>
        <dbReference type="Proteomes" id="UP000316080"/>
    </source>
</evidence>
<organism evidence="6 8">
    <name type="scientific">Thermoproteota archaeon</name>
    <dbReference type="NCBI Taxonomy" id="2056631"/>
    <lineage>
        <taxon>Archaea</taxon>
        <taxon>Thermoproteota</taxon>
    </lineage>
</organism>
<evidence type="ECO:0000313" key="9">
    <source>
        <dbReference type="Proteomes" id="UP000317265"/>
    </source>
</evidence>
<dbReference type="GO" id="GO:0005829">
    <property type="term" value="C:cytosol"/>
    <property type="evidence" value="ECO:0007669"/>
    <property type="project" value="TreeGrafter"/>
</dbReference>
<evidence type="ECO:0000256" key="1">
    <source>
        <dbReference type="ARBA" id="ARBA00010854"/>
    </source>
</evidence>
<dbReference type="GO" id="GO:0046653">
    <property type="term" value="P:tetrahydrofolate metabolic process"/>
    <property type="evidence" value="ECO:0007669"/>
    <property type="project" value="TreeGrafter"/>
</dbReference>
<dbReference type="PROSITE" id="PS51332">
    <property type="entry name" value="B12_BINDING"/>
    <property type="match status" value="1"/>
</dbReference>
<dbReference type="InterPro" id="IPR036724">
    <property type="entry name" value="Cobalamin-bd_sf"/>
</dbReference>
<dbReference type="PANTHER" id="PTHR45833:SF1">
    <property type="entry name" value="METHIONINE SYNTHASE"/>
    <property type="match status" value="1"/>
</dbReference>
<dbReference type="Proteomes" id="UP000316080">
    <property type="component" value="Unassembled WGS sequence"/>
</dbReference>
<reference evidence="7 9" key="1">
    <citation type="journal article" date="2019" name="Nat. Microbiol.">
        <title>Expanding anaerobic alkane metabolism in the domain of Archaea.</title>
        <authorList>
            <person name="Wang Y."/>
            <person name="Wegener G."/>
            <person name="Hou J."/>
            <person name="Wang F."/>
            <person name="Xiao X."/>
        </authorList>
    </citation>
    <scope>NUCLEOTIDE SEQUENCE [LARGE SCALE GENOMIC DNA]</scope>
    <source>
        <strain evidence="7">WYZ-LMO11</strain>
    </source>
</reference>
<dbReference type="InterPro" id="IPR050554">
    <property type="entry name" value="Met_Synthase/Corrinoid"/>
</dbReference>
<dbReference type="PANTHER" id="PTHR45833">
    <property type="entry name" value="METHIONINE SYNTHASE"/>
    <property type="match status" value="1"/>
</dbReference>
<dbReference type="Pfam" id="PF02607">
    <property type="entry name" value="B12-binding_2"/>
    <property type="match status" value="1"/>
</dbReference>
<dbReference type="AlphaFoldDB" id="A0A520KGU8"/>
<dbReference type="GO" id="GO:0008705">
    <property type="term" value="F:methionine synthase activity"/>
    <property type="evidence" value="ECO:0007669"/>
    <property type="project" value="TreeGrafter"/>
</dbReference>
<evidence type="ECO:0000259" key="5">
    <source>
        <dbReference type="PROSITE" id="PS51337"/>
    </source>
</evidence>
<evidence type="ECO:0000256" key="3">
    <source>
        <dbReference type="ARBA" id="ARBA00023285"/>
    </source>
</evidence>
<dbReference type="EMBL" id="RXIH01000007">
    <property type="protein sequence ID" value="RZN57414.1"/>
    <property type="molecule type" value="Genomic_DNA"/>
</dbReference>
<dbReference type="SMART" id="SM01018">
    <property type="entry name" value="B12-binding_2"/>
    <property type="match status" value="1"/>
</dbReference>
<evidence type="ECO:0000256" key="2">
    <source>
        <dbReference type="ARBA" id="ARBA00022723"/>
    </source>
</evidence>
<feature type="domain" description="B12-binding" evidence="4">
    <location>
        <begin position="92"/>
        <end position="223"/>
    </location>
</feature>
<dbReference type="InterPro" id="IPR036594">
    <property type="entry name" value="Meth_synthase_dom"/>
</dbReference>
<dbReference type="FunFam" id="3.40.50.280:FF:000003">
    <property type="entry name" value="Dimethylamine methyltransferase corrinoid protein"/>
    <property type="match status" value="1"/>
</dbReference>
<gene>
    <name evidence="7" type="ORF">DSO09_06415</name>
    <name evidence="6" type="ORF">EF809_00930</name>
</gene>
<evidence type="ECO:0000313" key="6">
    <source>
        <dbReference type="EMBL" id="RZN57414.1"/>
    </source>
</evidence>